<sequence length="137" mass="16065">MNFLFACEGSADLDLVERLKDREAFKSYFIEPVSSDQYRWHAVLNGMDELKVKAIVQELSIFRRELEYTLTSLDVDDPEVFAFLRRLTRVLQRSQSWTAGYDEIKPLSHFMWSIHTGWDQIHGYTGRDVIAEMIEAI</sequence>
<name>A0ABQ2YVB8_9GAMM</name>
<comment type="caution">
    <text evidence="1">The sequence shown here is derived from an EMBL/GenBank/DDBJ whole genome shotgun (WGS) entry which is preliminary data.</text>
</comment>
<evidence type="ECO:0008006" key="3">
    <source>
        <dbReference type="Google" id="ProtNLM"/>
    </source>
</evidence>
<evidence type="ECO:0000313" key="1">
    <source>
        <dbReference type="EMBL" id="GGX95808.1"/>
    </source>
</evidence>
<dbReference type="RefSeq" id="WP_189469537.1">
    <property type="nucleotide sequence ID" value="NZ_BMXS01000011.1"/>
</dbReference>
<evidence type="ECO:0000313" key="2">
    <source>
        <dbReference type="Proteomes" id="UP000653056"/>
    </source>
</evidence>
<protein>
    <recommendedName>
        <fullName evidence="3">DUF4276 family protein</fullName>
    </recommendedName>
</protein>
<dbReference type="Proteomes" id="UP000653056">
    <property type="component" value="Unassembled WGS sequence"/>
</dbReference>
<reference evidence="2" key="1">
    <citation type="journal article" date="2019" name="Int. J. Syst. Evol. Microbiol.">
        <title>The Global Catalogue of Microorganisms (GCM) 10K type strain sequencing project: providing services to taxonomists for standard genome sequencing and annotation.</title>
        <authorList>
            <consortium name="The Broad Institute Genomics Platform"/>
            <consortium name="The Broad Institute Genome Sequencing Center for Infectious Disease"/>
            <person name="Wu L."/>
            <person name="Ma J."/>
        </authorList>
    </citation>
    <scope>NUCLEOTIDE SEQUENCE [LARGE SCALE GENOMIC DNA]</scope>
    <source>
        <strain evidence="2">KCTC 22228</strain>
    </source>
</reference>
<accession>A0ABQ2YVB8</accession>
<dbReference type="EMBL" id="BMXS01000011">
    <property type="protein sequence ID" value="GGX95808.1"/>
    <property type="molecule type" value="Genomic_DNA"/>
</dbReference>
<gene>
    <name evidence="1" type="ORF">GCM10007160_24290</name>
</gene>
<keyword evidence="2" id="KW-1185">Reference proteome</keyword>
<organism evidence="1 2">
    <name type="scientific">Litchfieldella qijiaojingensis</name>
    <dbReference type="NCBI Taxonomy" id="980347"/>
    <lineage>
        <taxon>Bacteria</taxon>
        <taxon>Pseudomonadati</taxon>
        <taxon>Pseudomonadota</taxon>
        <taxon>Gammaproteobacteria</taxon>
        <taxon>Oceanospirillales</taxon>
        <taxon>Halomonadaceae</taxon>
        <taxon>Litchfieldella</taxon>
    </lineage>
</organism>
<proteinExistence type="predicted"/>